<dbReference type="GeneID" id="25314874"/>
<dbReference type="RefSeq" id="XP_013330069.1">
    <property type="nucleotide sequence ID" value="XM_013474615.1"/>
</dbReference>
<protein>
    <submittedName>
        <fullName evidence="1">Uncharacterized protein</fullName>
    </submittedName>
</protein>
<organism evidence="1 2">
    <name type="scientific">Rasamsonia emersonii (strain ATCC 16479 / CBS 393.64 / IMI 116815)</name>
    <dbReference type="NCBI Taxonomy" id="1408163"/>
    <lineage>
        <taxon>Eukaryota</taxon>
        <taxon>Fungi</taxon>
        <taxon>Dikarya</taxon>
        <taxon>Ascomycota</taxon>
        <taxon>Pezizomycotina</taxon>
        <taxon>Eurotiomycetes</taxon>
        <taxon>Eurotiomycetidae</taxon>
        <taxon>Eurotiales</taxon>
        <taxon>Trichocomaceae</taxon>
        <taxon>Rasamsonia</taxon>
    </lineage>
</organism>
<gene>
    <name evidence="1" type="ORF">T310_2523</name>
</gene>
<comment type="caution">
    <text evidence="1">The sequence shown here is derived from an EMBL/GenBank/DDBJ whole genome shotgun (WGS) entry which is preliminary data.</text>
</comment>
<name>A0A0F4YYT4_RASE3</name>
<dbReference type="Proteomes" id="UP000053958">
    <property type="component" value="Unassembled WGS sequence"/>
</dbReference>
<reference evidence="1 2" key="1">
    <citation type="submission" date="2015-04" db="EMBL/GenBank/DDBJ databases">
        <authorList>
            <person name="Heijne W.H."/>
            <person name="Fedorova N.D."/>
            <person name="Nierman W.C."/>
            <person name="Vollebregt A.W."/>
            <person name="Zhao Z."/>
            <person name="Wu L."/>
            <person name="Kumar M."/>
            <person name="Stam H."/>
            <person name="van den Berg M.A."/>
            <person name="Pel H.J."/>
        </authorList>
    </citation>
    <scope>NUCLEOTIDE SEQUENCE [LARGE SCALE GENOMIC DNA]</scope>
    <source>
        <strain evidence="1 2">CBS 393.64</strain>
    </source>
</reference>
<dbReference type="OrthoDB" id="4363600at2759"/>
<accession>A0A0F4YYT4</accession>
<evidence type="ECO:0000313" key="1">
    <source>
        <dbReference type="EMBL" id="KKA23457.1"/>
    </source>
</evidence>
<dbReference type="AlphaFoldDB" id="A0A0F4YYT4"/>
<sequence>MSLLDDVSEDLSFDQLFTETSSDKENFTIKDFVEGDGDVTPRVRRFRSFEQPEFENDDSGSEGEGDLTPRLQRFHYAGSEQDDGEADDIFGVENIDDIDLSHPFRLIDYNLYLGWIQKGKDQKYRRNCMYLFDGYDCFPFTYQDFVKSKTNDGWQLPTTGPQQKLLFGILPVAEYGPRFNGVHYVIGFDLDCEEFFVRSFNWLPEVSDIWSVWHEGVPLYYFSIWVLYSMMKKSLNNKDGIVDILSLSVTTYCEIEMNNDDPGLEIVIVIQCCQWILDFADLILPQDPWFNAEVFKDKITEYMSEWRQILERASYQAWKAVRDMPPKEVYCRRKWCDQVTLDLYSFGDSKKTDSLRGQTWHAPSQAYCDRIRRESWERYQKETQDYFQQAFTEPDSEASVYTAEMLRRHKKEHGCVICSPPVTISPQKALVQASSSSSSAGPGIACNGEEQDDEIHFSTRFTRLVNSIEEQHPKNDTVPNYGAAQAATRALQRAFGDPDEEVPVFKPRRIRRRDSGYTTL</sequence>
<dbReference type="STRING" id="1408163.A0A0F4YYT4"/>
<keyword evidence="2" id="KW-1185">Reference proteome</keyword>
<dbReference type="EMBL" id="LASV01000101">
    <property type="protein sequence ID" value="KKA23457.1"/>
    <property type="molecule type" value="Genomic_DNA"/>
</dbReference>
<evidence type="ECO:0000313" key="2">
    <source>
        <dbReference type="Proteomes" id="UP000053958"/>
    </source>
</evidence>
<proteinExistence type="predicted"/>